<feature type="compositionally biased region" description="Polar residues" evidence="4">
    <location>
        <begin position="237"/>
        <end position="275"/>
    </location>
</feature>
<evidence type="ECO:0000256" key="2">
    <source>
        <dbReference type="ARBA" id="ARBA00009200"/>
    </source>
</evidence>
<keyword evidence="3" id="KW-0539">Nucleus</keyword>
<gene>
    <name evidence="5" type="ORF">ATANTOWER_017707</name>
</gene>
<evidence type="ECO:0000256" key="1">
    <source>
        <dbReference type="ARBA" id="ARBA00004123"/>
    </source>
</evidence>
<evidence type="ECO:0000256" key="3">
    <source>
        <dbReference type="ARBA" id="ARBA00023242"/>
    </source>
</evidence>
<dbReference type="PANTHER" id="PTHR15185">
    <property type="entry name" value="BCL9"/>
    <property type="match status" value="1"/>
</dbReference>
<name>A0ABU7CBZ5_9TELE</name>
<accession>A0ABU7CBZ5</accession>
<feature type="compositionally biased region" description="Low complexity" evidence="4">
    <location>
        <begin position="126"/>
        <end position="139"/>
    </location>
</feature>
<comment type="similarity">
    <text evidence="2">Belongs to the BCL9 family.</text>
</comment>
<reference evidence="5 6" key="1">
    <citation type="submission" date="2021-07" db="EMBL/GenBank/DDBJ databases">
        <authorList>
            <person name="Palmer J.M."/>
        </authorList>
    </citation>
    <scope>NUCLEOTIDE SEQUENCE [LARGE SCALE GENOMIC DNA]</scope>
    <source>
        <strain evidence="5 6">AT_MEX2019</strain>
        <tissue evidence="5">Muscle</tissue>
    </source>
</reference>
<dbReference type="PANTHER" id="PTHR15185:SF5">
    <property type="entry name" value="B-CELL CLL_LYMPHOMA 9 PROTEIN"/>
    <property type="match status" value="1"/>
</dbReference>
<dbReference type="InterPro" id="IPR015668">
    <property type="entry name" value="Bcl-9/Bcl-9l"/>
</dbReference>
<evidence type="ECO:0000313" key="6">
    <source>
        <dbReference type="Proteomes" id="UP001345963"/>
    </source>
</evidence>
<organism evidence="5 6">
    <name type="scientific">Ataeniobius toweri</name>
    <dbReference type="NCBI Taxonomy" id="208326"/>
    <lineage>
        <taxon>Eukaryota</taxon>
        <taxon>Metazoa</taxon>
        <taxon>Chordata</taxon>
        <taxon>Craniata</taxon>
        <taxon>Vertebrata</taxon>
        <taxon>Euteleostomi</taxon>
        <taxon>Actinopterygii</taxon>
        <taxon>Neopterygii</taxon>
        <taxon>Teleostei</taxon>
        <taxon>Neoteleostei</taxon>
        <taxon>Acanthomorphata</taxon>
        <taxon>Ovalentaria</taxon>
        <taxon>Atherinomorphae</taxon>
        <taxon>Cyprinodontiformes</taxon>
        <taxon>Goodeidae</taxon>
        <taxon>Ataeniobius</taxon>
    </lineage>
</organism>
<dbReference type="EMBL" id="JAHUTI010088878">
    <property type="protein sequence ID" value="MED6260418.1"/>
    <property type="molecule type" value="Genomic_DNA"/>
</dbReference>
<protein>
    <submittedName>
        <fullName evidence="5">Uncharacterized protein</fullName>
    </submittedName>
</protein>
<feature type="compositionally biased region" description="Basic and acidic residues" evidence="4">
    <location>
        <begin position="197"/>
        <end position="215"/>
    </location>
</feature>
<comment type="subcellular location">
    <subcellularLocation>
        <location evidence="1">Nucleus</location>
    </subcellularLocation>
</comment>
<keyword evidence="6" id="KW-1185">Reference proteome</keyword>
<proteinExistence type="inferred from homology"/>
<dbReference type="Proteomes" id="UP001345963">
    <property type="component" value="Unassembled WGS sequence"/>
</dbReference>
<feature type="compositionally biased region" description="Basic and acidic residues" evidence="4">
    <location>
        <begin position="20"/>
        <end position="36"/>
    </location>
</feature>
<sequence>MLEVQEERPAAAGTAATHFSKKERGKKEREEAKDGRGNLSNITNPVSGSRNVRAKAPLTHTGSPHQLITPPCSVVLGAPSMHSNRLKNSPSTNTQSPKPKTEAMVRSPPVMSPSTAAQMDSKMPNQGKPGSTGSQSQSSPCDPKTMGAKGAQNVSGGMGLKNGQGLTSGPSSKVKIKRERSTSVESFEQPESGTPTNEDKDNSRAKRICVAERRQPYSGADWCSGGESDEDDKGFFNCNSSDVKPQDTHSTSNAGLSRSSTPSHNTLGGQGSTAEPASGQKPGSKLVYVFTTEMANT</sequence>
<feature type="compositionally biased region" description="Polar residues" evidence="4">
    <location>
        <begin position="81"/>
        <end position="98"/>
    </location>
</feature>
<feature type="compositionally biased region" description="Polar residues" evidence="4">
    <location>
        <begin position="183"/>
        <end position="196"/>
    </location>
</feature>
<evidence type="ECO:0000313" key="5">
    <source>
        <dbReference type="EMBL" id="MED6260418.1"/>
    </source>
</evidence>
<feature type="region of interest" description="Disordered" evidence="4">
    <location>
        <begin position="1"/>
        <end position="285"/>
    </location>
</feature>
<feature type="compositionally biased region" description="Polar residues" evidence="4">
    <location>
        <begin position="38"/>
        <end position="50"/>
    </location>
</feature>
<comment type="caution">
    <text evidence="5">The sequence shown here is derived from an EMBL/GenBank/DDBJ whole genome shotgun (WGS) entry which is preliminary data.</text>
</comment>
<evidence type="ECO:0000256" key="4">
    <source>
        <dbReference type="SAM" id="MobiDB-lite"/>
    </source>
</evidence>